<comment type="similarity">
    <text evidence="3">Belongs to the HIPP family.</text>
</comment>
<feature type="compositionally biased region" description="Basic and acidic residues" evidence="4">
    <location>
        <begin position="103"/>
        <end position="124"/>
    </location>
</feature>
<dbReference type="PROSITE" id="PS50846">
    <property type="entry name" value="HMA_2"/>
    <property type="match status" value="2"/>
</dbReference>
<feature type="region of interest" description="Disordered" evidence="4">
    <location>
        <begin position="85"/>
        <end position="124"/>
    </location>
</feature>
<dbReference type="InterPro" id="IPR036163">
    <property type="entry name" value="HMA_dom_sf"/>
</dbReference>
<evidence type="ECO:0000259" key="5">
    <source>
        <dbReference type="PROSITE" id="PS50846"/>
    </source>
</evidence>
<accession>A0AAD6EVA1</accession>
<dbReference type="Pfam" id="PF00403">
    <property type="entry name" value="HMA"/>
    <property type="match status" value="2"/>
</dbReference>
<keyword evidence="2" id="KW-0636">Prenylation</keyword>
<dbReference type="InterPro" id="IPR044577">
    <property type="entry name" value="HIPP4/7/8/17/18/19"/>
</dbReference>
<dbReference type="AlphaFoldDB" id="A0AAD6EVA1"/>
<dbReference type="SUPFAM" id="SSF55008">
    <property type="entry name" value="HMA, heavy metal-associated domain"/>
    <property type="match status" value="2"/>
</dbReference>
<dbReference type="InterPro" id="IPR006121">
    <property type="entry name" value="HMA_dom"/>
</dbReference>
<evidence type="ECO:0000256" key="1">
    <source>
        <dbReference type="ARBA" id="ARBA00022723"/>
    </source>
</evidence>
<dbReference type="CDD" id="cd00371">
    <property type="entry name" value="HMA"/>
    <property type="match status" value="2"/>
</dbReference>
<name>A0AAD6EVA1_9POAL</name>
<evidence type="ECO:0000313" key="6">
    <source>
        <dbReference type="EMBL" id="KAJ3702491.1"/>
    </source>
</evidence>
<proteinExistence type="inferred from homology"/>
<gene>
    <name evidence="6" type="ORF">LUZ61_006196</name>
</gene>
<feature type="region of interest" description="Disordered" evidence="4">
    <location>
        <begin position="1"/>
        <end position="30"/>
    </location>
</feature>
<evidence type="ECO:0000256" key="2">
    <source>
        <dbReference type="ARBA" id="ARBA00023289"/>
    </source>
</evidence>
<dbReference type="GO" id="GO:0046872">
    <property type="term" value="F:metal ion binding"/>
    <property type="evidence" value="ECO:0007669"/>
    <property type="project" value="UniProtKB-KW"/>
</dbReference>
<sequence length="290" mass="33553">MGEEQKEEEKKEEPPKEEEKKEEPPAPPEIVLKVDMHCEGCARKVLKSLRQFEGVEEVKADSRAKTVVVKGKEADPAKICKRVQRKTGRRVELISPLPPPPPEEEKKEEPPKEEPPPEEKKEEPKPIAVALRIRMHCEACAQVLQKRIKKMEGVESVETDIANDQIIVKGIFDPNALVENVYRRTRRQALIVPEEEKKEEEKKEEEKKEDEVKDEELLKYEYWHPLSHVEYAYPAYSAYSAYPAYHTYHGYQMPQVHHGPYAPHPHQAQYGLYAQPQVFSDENPNACTVM</sequence>
<feature type="domain" description="HMA" evidence="5">
    <location>
        <begin position="27"/>
        <end position="91"/>
    </location>
</feature>
<dbReference type="Gene3D" id="3.30.70.100">
    <property type="match status" value="2"/>
</dbReference>
<comment type="caution">
    <text evidence="6">The sequence shown here is derived from an EMBL/GenBank/DDBJ whole genome shotgun (WGS) entry which is preliminary data.</text>
</comment>
<dbReference type="EMBL" id="JAMRDG010000001">
    <property type="protein sequence ID" value="KAJ3702491.1"/>
    <property type="molecule type" value="Genomic_DNA"/>
</dbReference>
<feature type="domain" description="HMA" evidence="5">
    <location>
        <begin position="126"/>
        <end position="190"/>
    </location>
</feature>
<evidence type="ECO:0000256" key="4">
    <source>
        <dbReference type="SAM" id="MobiDB-lite"/>
    </source>
</evidence>
<keyword evidence="2" id="KW-0449">Lipoprotein</keyword>
<reference evidence="6 7" key="1">
    <citation type="journal article" date="2022" name="Cell">
        <title>Repeat-based holocentromeres influence genome architecture and karyotype evolution.</title>
        <authorList>
            <person name="Hofstatter P.G."/>
            <person name="Thangavel G."/>
            <person name="Lux T."/>
            <person name="Neumann P."/>
            <person name="Vondrak T."/>
            <person name="Novak P."/>
            <person name="Zhang M."/>
            <person name="Costa L."/>
            <person name="Castellani M."/>
            <person name="Scott A."/>
            <person name="Toegelov H."/>
            <person name="Fuchs J."/>
            <person name="Mata-Sucre Y."/>
            <person name="Dias Y."/>
            <person name="Vanzela A.L.L."/>
            <person name="Huettel B."/>
            <person name="Almeida C.C.S."/>
            <person name="Simkova H."/>
            <person name="Souza G."/>
            <person name="Pedrosa-Harand A."/>
            <person name="Macas J."/>
            <person name="Mayer K.F.X."/>
            <person name="Houben A."/>
            <person name="Marques A."/>
        </authorList>
    </citation>
    <scope>NUCLEOTIDE SEQUENCE [LARGE SCALE GENOMIC DNA]</scope>
    <source>
        <strain evidence="6">RhyTen1mFocal</strain>
    </source>
</reference>
<dbReference type="PANTHER" id="PTHR46195:SF10">
    <property type="entry name" value="HEAVY METAL-ASSOCIATED DOMAIN CONTAINING PROTEIN, EXPRESSED"/>
    <property type="match status" value="1"/>
</dbReference>
<keyword evidence="7" id="KW-1185">Reference proteome</keyword>
<keyword evidence="1" id="KW-0479">Metal-binding</keyword>
<feature type="compositionally biased region" description="Basic and acidic residues" evidence="4">
    <location>
        <begin position="7"/>
        <end position="24"/>
    </location>
</feature>
<evidence type="ECO:0000313" key="7">
    <source>
        <dbReference type="Proteomes" id="UP001210211"/>
    </source>
</evidence>
<dbReference type="Proteomes" id="UP001210211">
    <property type="component" value="Unassembled WGS sequence"/>
</dbReference>
<organism evidence="6 7">
    <name type="scientific">Rhynchospora tenuis</name>
    <dbReference type="NCBI Taxonomy" id="198213"/>
    <lineage>
        <taxon>Eukaryota</taxon>
        <taxon>Viridiplantae</taxon>
        <taxon>Streptophyta</taxon>
        <taxon>Embryophyta</taxon>
        <taxon>Tracheophyta</taxon>
        <taxon>Spermatophyta</taxon>
        <taxon>Magnoliopsida</taxon>
        <taxon>Liliopsida</taxon>
        <taxon>Poales</taxon>
        <taxon>Cyperaceae</taxon>
        <taxon>Cyperoideae</taxon>
        <taxon>Rhynchosporeae</taxon>
        <taxon>Rhynchospora</taxon>
    </lineage>
</organism>
<protein>
    <recommendedName>
        <fullName evidence="5">HMA domain-containing protein</fullName>
    </recommendedName>
</protein>
<evidence type="ECO:0000256" key="3">
    <source>
        <dbReference type="ARBA" id="ARBA00024045"/>
    </source>
</evidence>
<dbReference type="PANTHER" id="PTHR46195">
    <property type="entry name" value="HEAVY METAL-ASSOCIATED ISOPRENYLATED PLANT PROTEIN 7"/>
    <property type="match status" value="1"/>
</dbReference>